<protein>
    <submittedName>
        <fullName evidence="2">FemAB-related protein (PEP-CTERM system-associated)</fullName>
    </submittedName>
</protein>
<name>A0ABU1UU23_9GAMM</name>
<dbReference type="InterPro" id="IPR016181">
    <property type="entry name" value="Acyl_CoA_acyltransferase"/>
</dbReference>
<proteinExistence type="predicted"/>
<comment type="caution">
    <text evidence="2">The sequence shown here is derived from an EMBL/GenBank/DDBJ whole genome shotgun (WGS) entry which is preliminary data.</text>
</comment>
<reference evidence="2 3" key="1">
    <citation type="submission" date="2023-07" db="EMBL/GenBank/DDBJ databases">
        <title>Sorghum-associated microbial communities from plants grown in Nebraska, USA.</title>
        <authorList>
            <person name="Schachtman D."/>
        </authorList>
    </citation>
    <scope>NUCLEOTIDE SEQUENCE [LARGE SCALE GENOMIC DNA]</scope>
    <source>
        <strain evidence="2 3">BE190</strain>
    </source>
</reference>
<dbReference type="RefSeq" id="WP_310068601.1">
    <property type="nucleotide sequence ID" value="NZ_JAVDVX010000001.1"/>
</dbReference>
<dbReference type="NCBIfam" id="TIGR03019">
    <property type="entry name" value="pepcterm_femAB"/>
    <property type="match status" value="1"/>
</dbReference>
<dbReference type="Pfam" id="PF13480">
    <property type="entry name" value="Acetyltransf_6"/>
    <property type="match status" value="1"/>
</dbReference>
<evidence type="ECO:0000313" key="3">
    <source>
        <dbReference type="Proteomes" id="UP001253595"/>
    </source>
</evidence>
<accession>A0ABU1UU23</accession>
<organism evidence="2 3">
    <name type="scientific">Cellvibrio fibrivorans</name>
    <dbReference type="NCBI Taxonomy" id="126350"/>
    <lineage>
        <taxon>Bacteria</taxon>
        <taxon>Pseudomonadati</taxon>
        <taxon>Pseudomonadota</taxon>
        <taxon>Gammaproteobacteria</taxon>
        <taxon>Cellvibrionales</taxon>
        <taxon>Cellvibrionaceae</taxon>
        <taxon>Cellvibrio</taxon>
    </lineage>
</organism>
<dbReference type="PANTHER" id="PTHR36174">
    <property type="entry name" value="LIPID II:GLYCINE GLYCYLTRANSFERASE"/>
    <property type="match status" value="1"/>
</dbReference>
<dbReference type="EMBL" id="JAVDVX010000001">
    <property type="protein sequence ID" value="MDR7088674.1"/>
    <property type="molecule type" value="Genomic_DNA"/>
</dbReference>
<dbReference type="PANTHER" id="PTHR36174:SF1">
    <property type="entry name" value="LIPID II:GLYCINE GLYCYLTRANSFERASE"/>
    <property type="match status" value="1"/>
</dbReference>
<evidence type="ECO:0000259" key="1">
    <source>
        <dbReference type="Pfam" id="PF13480"/>
    </source>
</evidence>
<feature type="domain" description="BioF2-like acetyltransferase" evidence="1">
    <location>
        <begin position="240"/>
        <end position="372"/>
    </location>
</feature>
<gene>
    <name evidence="2" type="ORF">J2X05_000677</name>
</gene>
<dbReference type="InterPro" id="IPR017469">
    <property type="entry name" value="PEP-CTERM_FemAB-rel"/>
</dbReference>
<evidence type="ECO:0000313" key="2">
    <source>
        <dbReference type="EMBL" id="MDR7088674.1"/>
    </source>
</evidence>
<dbReference type="Proteomes" id="UP001253595">
    <property type="component" value="Unassembled WGS sequence"/>
</dbReference>
<dbReference type="InterPro" id="IPR038740">
    <property type="entry name" value="BioF2-like_GNAT_dom"/>
</dbReference>
<sequence>MNLPSALHSELKSLKVEKGIISGKFKHLLKDSVEYAQQLELMKDISLRIKQLESALKDAEALTTTSQAPAASTTPVFPTLNQHRCWDNPFTLSVDNFAAVTDWPVFVAQHAYALPSHNPAWAEVIEQSFGHHSLLVCARDNQGKLLGGIPVTVFSSPLFGKFAVSMPYLNYGGIVCEYFDICLALIDKLRALRTELELRHIEIRSIYPNLGDNPSTKKASMILVLPANDTELDKMLGSKVRAQYKKADEFLPEYKIGKMELLEDFYRVFARNMRDLGTPVYAIQWFANILQHPGLNAALLIVYVKQKPVSCAFLVNHGKLMEIPWASTIQSANKYNANMWMYRKVLSFAINQGCHYFDFGRSTLDAGTFKFKKQWGAEPCQNYWYTLLPENAQKPELNPDNPKLKIFIMLWKWLPVWLTKIIGPTIIKGIP</sequence>
<dbReference type="Gene3D" id="3.40.630.30">
    <property type="match status" value="1"/>
</dbReference>
<dbReference type="InterPro" id="IPR050644">
    <property type="entry name" value="PG_Glycine_Bridge_Synth"/>
</dbReference>
<dbReference type="SUPFAM" id="SSF55729">
    <property type="entry name" value="Acyl-CoA N-acyltransferases (Nat)"/>
    <property type="match status" value="1"/>
</dbReference>
<keyword evidence="3" id="KW-1185">Reference proteome</keyword>